<dbReference type="AlphaFoldDB" id="A0A7U3ZJM7"/>
<proteinExistence type="predicted"/>
<protein>
    <submittedName>
        <fullName evidence="1">Uncharacterized protein</fullName>
    </submittedName>
</protein>
<evidence type="ECO:0000313" key="2">
    <source>
        <dbReference type="Proteomes" id="UP000000493"/>
    </source>
</evidence>
<name>A0A7U3ZJM7_RUNSL</name>
<reference evidence="2" key="1">
    <citation type="submission" date="2011-06" db="EMBL/GenBank/DDBJ databases">
        <title>The complete genome of chromosome of Runella slithyformis DSM 19594.</title>
        <authorList>
            <consortium name="US DOE Joint Genome Institute (JGI-PGF)"/>
            <person name="Lucas S."/>
            <person name="Han J."/>
            <person name="Lapidus A."/>
            <person name="Bruce D."/>
            <person name="Goodwin L."/>
            <person name="Pitluck S."/>
            <person name="Peters L."/>
            <person name="Kyrpides N."/>
            <person name="Mavromatis K."/>
            <person name="Ivanova N."/>
            <person name="Ovchinnikova G."/>
            <person name="Zhang X."/>
            <person name="Misra M."/>
            <person name="Detter J.C."/>
            <person name="Tapia R."/>
            <person name="Han C."/>
            <person name="Land M."/>
            <person name="Hauser L."/>
            <person name="Markowitz V."/>
            <person name="Cheng J.-F."/>
            <person name="Hugenholtz P."/>
            <person name="Woyke T."/>
            <person name="Wu D."/>
            <person name="Tindall B."/>
            <person name="Faehrich R."/>
            <person name="Brambilla E."/>
            <person name="Klenk H.-P."/>
            <person name="Eisen J.A."/>
        </authorList>
    </citation>
    <scope>NUCLEOTIDE SEQUENCE [LARGE SCALE GENOMIC DNA]</scope>
    <source>
        <strain evidence="2">ATCC 29530 / DSM 19594 / LMG 11500 / NCIMB 11436 / LSU 4</strain>
    </source>
</reference>
<dbReference type="KEGG" id="rsi:Runsl_2036"/>
<evidence type="ECO:0000313" key="1">
    <source>
        <dbReference type="EMBL" id="AEI48452.1"/>
    </source>
</evidence>
<reference evidence="1 2" key="2">
    <citation type="journal article" date="2012" name="Stand. Genomic Sci.">
        <title>Complete genome sequence of the aquatic bacterium Runella slithyformis type strain (LSU 4(T)).</title>
        <authorList>
            <person name="Copeland A."/>
            <person name="Zhang X."/>
            <person name="Misra M."/>
            <person name="Lapidus A."/>
            <person name="Nolan M."/>
            <person name="Lucas S."/>
            <person name="Deshpande S."/>
            <person name="Cheng J.F."/>
            <person name="Tapia R."/>
            <person name="Goodwin L.A."/>
            <person name="Pitluck S."/>
            <person name="Liolios K."/>
            <person name="Pagani I."/>
            <person name="Ivanova N."/>
            <person name="Mikhailova N."/>
            <person name="Pati A."/>
            <person name="Chen A."/>
            <person name="Palaniappan K."/>
            <person name="Land M."/>
            <person name="Hauser L."/>
            <person name="Pan C."/>
            <person name="Jeffries C.D."/>
            <person name="Detter J.C."/>
            <person name="Brambilla E.M."/>
            <person name="Rohde M."/>
            <person name="Djao O.D."/>
            <person name="Goker M."/>
            <person name="Sikorski J."/>
            <person name="Tindall B.J."/>
            <person name="Woyke T."/>
            <person name="Bristow J."/>
            <person name="Eisen J.A."/>
            <person name="Markowitz V."/>
            <person name="Hugenholtz P."/>
            <person name="Kyrpides N.C."/>
            <person name="Klenk H.P."/>
            <person name="Mavromatis K."/>
        </authorList>
    </citation>
    <scope>NUCLEOTIDE SEQUENCE [LARGE SCALE GENOMIC DNA]</scope>
    <source>
        <strain evidence="2">ATCC 29530 / DSM 19594 / LMG 11500 / NCIMB 11436 / LSU 4</strain>
    </source>
</reference>
<sequence>MSNSFNSAVVAFVAVAVIFGCKDVSDKGIVPHQAVQTAADSSAVVTVHSPSRLGAALYVGYACTPKVNTGTASSKVTLKTSCATFNAGLIAKVTSLSGSIAKITVSLADGKTLGKDGTARLKLTNVCGTEVGNVAFKHESSRILG</sequence>
<dbReference type="Proteomes" id="UP000000493">
    <property type="component" value="Chromosome"/>
</dbReference>
<dbReference type="RefSeq" id="WP_013927764.1">
    <property type="nucleotide sequence ID" value="NC_015703.1"/>
</dbReference>
<gene>
    <name evidence="1" type="ordered locus">Runsl_2036</name>
</gene>
<accession>A0A7U3ZJM7</accession>
<dbReference type="EMBL" id="CP002859">
    <property type="protein sequence ID" value="AEI48452.1"/>
    <property type="molecule type" value="Genomic_DNA"/>
</dbReference>
<keyword evidence="2" id="KW-1185">Reference proteome</keyword>
<organism evidence="1 2">
    <name type="scientific">Runella slithyformis (strain ATCC 29530 / DSM 19594 / LMG 11500 / NCIMB 11436 / LSU 4)</name>
    <dbReference type="NCBI Taxonomy" id="761193"/>
    <lineage>
        <taxon>Bacteria</taxon>
        <taxon>Pseudomonadati</taxon>
        <taxon>Bacteroidota</taxon>
        <taxon>Cytophagia</taxon>
        <taxon>Cytophagales</taxon>
        <taxon>Spirosomataceae</taxon>
        <taxon>Runella</taxon>
    </lineage>
</organism>